<organism evidence="4">
    <name type="scientific">Soboliphyme baturini</name>
    <dbReference type="NCBI Taxonomy" id="241478"/>
    <lineage>
        <taxon>Eukaryota</taxon>
        <taxon>Metazoa</taxon>
        <taxon>Ecdysozoa</taxon>
        <taxon>Nematoda</taxon>
        <taxon>Enoplea</taxon>
        <taxon>Dorylaimia</taxon>
        <taxon>Dioctophymatida</taxon>
        <taxon>Dioctophymatoidea</taxon>
        <taxon>Soboliphymatidae</taxon>
        <taxon>Soboliphyme</taxon>
    </lineage>
</organism>
<evidence type="ECO:0000256" key="1">
    <source>
        <dbReference type="SAM" id="MobiDB-lite"/>
    </source>
</evidence>
<dbReference type="WBParaSite" id="SBAD_0000766101-mRNA-1">
    <property type="protein sequence ID" value="SBAD_0000766101-mRNA-1"/>
    <property type="gene ID" value="SBAD_0000766101"/>
</dbReference>
<feature type="region of interest" description="Disordered" evidence="1">
    <location>
        <begin position="52"/>
        <end position="86"/>
    </location>
</feature>
<reference evidence="2 3" key="2">
    <citation type="submission" date="2018-11" db="EMBL/GenBank/DDBJ databases">
        <authorList>
            <consortium name="Pathogen Informatics"/>
        </authorList>
    </citation>
    <scope>NUCLEOTIDE SEQUENCE [LARGE SCALE GENOMIC DNA]</scope>
</reference>
<evidence type="ECO:0000313" key="2">
    <source>
        <dbReference type="EMBL" id="VDP12940.1"/>
    </source>
</evidence>
<protein>
    <submittedName>
        <fullName evidence="2 4">Uncharacterized protein</fullName>
    </submittedName>
</protein>
<dbReference type="EMBL" id="UZAM01010581">
    <property type="protein sequence ID" value="VDP12940.1"/>
    <property type="molecule type" value="Genomic_DNA"/>
</dbReference>
<sequence>MLDGPDSDYSSSSESESDDDKTMMPSATDPGQEEVLFERSDDSCLELSTAVQEIERQRSSSAAPKKRLKLRMTLEKKSSKPKIEEV</sequence>
<dbReference type="AlphaFoldDB" id="A0A183IUT9"/>
<feature type="region of interest" description="Disordered" evidence="1">
    <location>
        <begin position="1"/>
        <end position="35"/>
    </location>
</feature>
<evidence type="ECO:0000313" key="3">
    <source>
        <dbReference type="Proteomes" id="UP000270296"/>
    </source>
</evidence>
<feature type="compositionally biased region" description="Basic and acidic residues" evidence="1">
    <location>
        <begin position="72"/>
        <end position="86"/>
    </location>
</feature>
<reference evidence="4" key="1">
    <citation type="submission" date="2016-06" db="UniProtKB">
        <authorList>
            <consortium name="WormBaseParasite"/>
        </authorList>
    </citation>
    <scope>IDENTIFICATION</scope>
</reference>
<keyword evidence="3" id="KW-1185">Reference proteome</keyword>
<name>A0A183IUT9_9BILA</name>
<dbReference type="Proteomes" id="UP000270296">
    <property type="component" value="Unassembled WGS sequence"/>
</dbReference>
<proteinExistence type="predicted"/>
<evidence type="ECO:0000313" key="4">
    <source>
        <dbReference type="WBParaSite" id="SBAD_0000766101-mRNA-1"/>
    </source>
</evidence>
<accession>A0A183IUT9</accession>
<gene>
    <name evidence="2" type="ORF">SBAD_LOCUS7386</name>
</gene>